<dbReference type="OrthoDB" id="223501at2"/>
<dbReference type="InterPro" id="IPR036977">
    <property type="entry name" value="DNA_primase_Znf_CHC2"/>
</dbReference>
<evidence type="ECO:0000313" key="12">
    <source>
        <dbReference type="Proteomes" id="UP000000998"/>
    </source>
</evidence>
<dbReference type="Gene3D" id="3.90.980.10">
    <property type="entry name" value="DNA primase, catalytic core, N-terminal domain"/>
    <property type="match status" value="1"/>
</dbReference>
<dbReference type="Gene3D" id="3.40.1360.10">
    <property type="match status" value="1"/>
</dbReference>
<dbReference type="Pfam" id="PF08275">
    <property type="entry name" value="DNAG_N"/>
    <property type="match status" value="1"/>
</dbReference>
<evidence type="ECO:0000256" key="4">
    <source>
        <dbReference type="ARBA" id="ARBA00022695"/>
    </source>
</evidence>
<dbReference type="AlphaFoldDB" id="A1U7Y2"/>
<dbReference type="PANTHER" id="PTHR30313:SF2">
    <property type="entry name" value="DNA PRIMASE"/>
    <property type="match status" value="1"/>
</dbReference>
<dbReference type="CDD" id="cd03364">
    <property type="entry name" value="TOPRIM_DnaG_primases"/>
    <property type="match status" value="1"/>
</dbReference>
<organism evidence="11 12">
    <name type="scientific">Marinobacter nauticus (strain ATCC 700491 / DSM 11845 / VT8)</name>
    <name type="common">Marinobacter aquaeolei</name>
    <dbReference type="NCBI Taxonomy" id="351348"/>
    <lineage>
        <taxon>Bacteria</taxon>
        <taxon>Pseudomonadati</taxon>
        <taxon>Pseudomonadota</taxon>
        <taxon>Gammaproteobacteria</taxon>
        <taxon>Pseudomonadales</taxon>
        <taxon>Marinobacteraceae</taxon>
        <taxon>Marinobacter</taxon>
    </lineage>
</organism>
<gene>
    <name evidence="11" type="ordered locus">Maqu_4250</name>
</gene>
<dbReference type="SUPFAM" id="SSF56731">
    <property type="entry name" value="DNA primase core"/>
    <property type="match status" value="1"/>
</dbReference>
<keyword evidence="5" id="KW-0235">DNA replication</keyword>
<keyword evidence="7" id="KW-0863">Zinc-finger</keyword>
<dbReference type="GO" id="GO:0003677">
    <property type="term" value="F:DNA binding"/>
    <property type="evidence" value="ECO:0007669"/>
    <property type="project" value="InterPro"/>
</dbReference>
<dbReference type="InterPro" id="IPR002694">
    <property type="entry name" value="Znf_CHC2"/>
</dbReference>
<feature type="domain" description="Toprim" evidence="10">
    <location>
        <begin position="322"/>
        <end position="403"/>
    </location>
</feature>
<keyword evidence="6" id="KW-0479">Metal-binding</keyword>
<dbReference type="InterPro" id="IPR050219">
    <property type="entry name" value="DnaG_primase"/>
</dbReference>
<evidence type="ECO:0000256" key="6">
    <source>
        <dbReference type="ARBA" id="ARBA00022723"/>
    </source>
</evidence>
<dbReference type="InterPro" id="IPR037068">
    <property type="entry name" value="DNA_primase_core_N_sf"/>
</dbReference>
<dbReference type="GO" id="GO:0005737">
    <property type="term" value="C:cytoplasm"/>
    <property type="evidence" value="ECO:0007669"/>
    <property type="project" value="TreeGrafter"/>
</dbReference>
<evidence type="ECO:0000259" key="10">
    <source>
        <dbReference type="PROSITE" id="PS50880"/>
    </source>
</evidence>
<dbReference type="Pfam" id="PF13155">
    <property type="entry name" value="Toprim_2"/>
    <property type="match status" value="1"/>
</dbReference>
<reference evidence="12" key="1">
    <citation type="journal article" date="2011" name="Appl. Environ. Microbiol.">
        <title>Genomic potential of Marinobacter aquaeolei, a biogeochemical 'opportunitroph'.</title>
        <authorList>
            <person name="Singer E."/>
            <person name="Webb E.A."/>
            <person name="Nelson W.C."/>
            <person name="Heidelberg J.F."/>
            <person name="Ivanova N."/>
            <person name="Pati A."/>
            <person name="Edwards K.J."/>
        </authorList>
    </citation>
    <scope>NUCLEOTIDE SEQUENCE [LARGE SCALE GENOMIC DNA]</scope>
    <source>
        <strain evidence="12">ATCC 700491 / DSM 11845 / VT8</strain>
    </source>
</reference>
<geneLocation type="plasmid" evidence="11 12">
    <name>pMAQU01</name>
</geneLocation>
<name>A1U7Y2_MARN8</name>
<dbReference type="GO" id="GO:0003899">
    <property type="term" value="F:DNA-directed RNA polymerase activity"/>
    <property type="evidence" value="ECO:0007669"/>
    <property type="project" value="InterPro"/>
</dbReference>
<dbReference type="GO" id="GO:0006269">
    <property type="term" value="P:DNA replication, synthesis of primer"/>
    <property type="evidence" value="ECO:0007669"/>
    <property type="project" value="UniProtKB-KW"/>
</dbReference>
<sequence length="666" mass="73406">MGYYTIHDCLYVICKPIEVSLESKVSPFINFSEAPEKIKQHYVLSRYIEDSGVELKQMGREAVGLCPFKEEKTPSFSVNDEKGVYLCRGCGATGDIITYVAESTGVSQGRAIRLLAEKMGYQIRSESDRQGEKGRKASTSINRASRSDMIEVHDHTAQVAHAYLLCVLSDPQHPVSRYLKQRAFGPNLVKRYGLGFLPSDSPLWSHISGSSAYNAQPTSFSAPHWRTLAQESGLLKDRHQVSMFQGRLLFPITNGDGRCVAFSGRVVPGMESTAIMPDRKYLNSPESFIFSKSQTLYGVTPWHATLNHEGVREAWRRIKSANRVVAVEGVTDVLRIAELDTWAVASLGTAITQTHIALLFRFADTICMLTDGDSAGIAASERALLIGFSQLSAGKRFVAAHLPQKEDPDTYFQGVVQCPNPCEHFWHLISGLPHAQPEQVWFDRVIGMVNSPVSIGDAVLIDQALSEGAPVSLPSDAHWRVAILRYVYDRTGYCPAGIGHNGVRGTVYPAHEQRWVLDDAARFWLYRVARAPFILPELFAGKLDAWWSKDIRAGLLASEIDCPPAFRILVRAAQHIRDSGTKISTGDHWPVLADALMQAGAPSSLVITWSQVLSDGDGAMATLGYGDEALVPDLWVAEFQEWAESIIAAFSRTLDQAVSRPALSPS</sequence>
<evidence type="ECO:0000256" key="5">
    <source>
        <dbReference type="ARBA" id="ARBA00022705"/>
    </source>
</evidence>
<protein>
    <submittedName>
        <fullName evidence="11">DNA primase catalytic core, N-terminal domain</fullName>
    </submittedName>
</protein>
<dbReference type="HOGENOM" id="CLU_412066_0_0_6"/>
<dbReference type="SMART" id="SM00400">
    <property type="entry name" value="ZnF_CHCC"/>
    <property type="match status" value="1"/>
</dbReference>
<proteinExistence type="predicted"/>
<keyword evidence="3" id="KW-0808">Transferase</keyword>
<evidence type="ECO:0000313" key="11">
    <source>
        <dbReference type="EMBL" id="ABM21101.1"/>
    </source>
</evidence>
<keyword evidence="9" id="KW-0804">Transcription</keyword>
<evidence type="ECO:0000256" key="8">
    <source>
        <dbReference type="ARBA" id="ARBA00022833"/>
    </source>
</evidence>
<dbReference type="eggNOG" id="COG0358">
    <property type="taxonomic scope" value="Bacteria"/>
</dbReference>
<dbReference type="Proteomes" id="UP000000998">
    <property type="component" value="Plasmid pMAQU01"/>
</dbReference>
<dbReference type="InterPro" id="IPR013264">
    <property type="entry name" value="DNAG_N"/>
</dbReference>
<keyword evidence="1" id="KW-0240">DNA-directed RNA polymerase</keyword>
<dbReference type="EMBL" id="CP000515">
    <property type="protein sequence ID" value="ABM21101.1"/>
    <property type="molecule type" value="Genomic_DNA"/>
</dbReference>
<dbReference type="Gene3D" id="3.90.580.10">
    <property type="entry name" value="Zinc finger, CHC2-type domain"/>
    <property type="match status" value="1"/>
</dbReference>
<keyword evidence="4" id="KW-0548">Nucleotidyltransferase</keyword>
<keyword evidence="8" id="KW-0862">Zinc</keyword>
<evidence type="ECO:0000256" key="2">
    <source>
        <dbReference type="ARBA" id="ARBA00022515"/>
    </source>
</evidence>
<dbReference type="GO" id="GO:1990077">
    <property type="term" value="C:primosome complex"/>
    <property type="evidence" value="ECO:0007669"/>
    <property type="project" value="UniProtKB-KW"/>
</dbReference>
<dbReference type="GO" id="GO:0008270">
    <property type="term" value="F:zinc ion binding"/>
    <property type="evidence" value="ECO:0007669"/>
    <property type="project" value="UniProtKB-KW"/>
</dbReference>
<keyword evidence="2" id="KW-0639">Primosome</keyword>
<evidence type="ECO:0000256" key="1">
    <source>
        <dbReference type="ARBA" id="ARBA00022478"/>
    </source>
</evidence>
<keyword evidence="11" id="KW-0614">Plasmid</keyword>
<evidence type="ECO:0000256" key="3">
    <source>
        <dbReference type="ARBA" id="ARBA00022679"/>
    </source>
</evidence>
<evidence type="ECO:0000256" key="9">
    <source>
        <dbReference type="ARBA" id="ARBA00023163"/>
    </source>
</evidence>
<dbReference type="PROSITE" id="PS50880">
    <property type="entry name" value="TOPRIM"/>
    <property type="match status" value="1"/>
</dbReference>
<dbReference type="Pfam" id="PF01807">
    <property type="entry name" value="Zn_ribbon_DnaG"/>
    <property type="match status" value="1"/>
</dbReference>
<dbReference type="SUPFAM" id="SSF57783">
    <property type="entry name" value="Zinc beta-ribbon"/>
    <property type="match status" value="1"/>
</dbReference>
<dbReference type="InterPro" id="IPR006171">
    <property type="entry name" value="TOPRIM_dom"/>
</dbReference>
<dbReference type="InterPro" id="IPR034151">
    <property type="entry name" value="TOPRIM_DnaG_bac"/>
</dbReference>
<dbReference type="GO" id="GO:0000428">
    <property type="term" value="C:DNA-directed RNA polymerase complex"/>
    <property type="evidence" value="ECO:0007669"/>
    <property type="project" value="UniProtKB-KW"/>
</dbReference>
<dbReference type="PANTHER" id="PTHR30313">
    <property type="entry name" value="DNA PRIMASE"/>
    <property type="match status" value="1"/>
</dbReference>
<dbReference type="KEGG" id="maq:Maqu_4250"/>
<accession>A1U7Y2</accession>
<evidence type="ECO:0000256" key="7">
    <source>
        <dbReference type="ARBA" id="ARBA00022771"/>
    </source>
</evidence>